<keyword evidence="4" id="KW-1185">Reference proteome</keyword>
<name>A0ABV6UGM8_9ACTN</name>
<evidence type="ECO:0000313" key="4">
    <source>
        <dbReference type="Proteomes" id="UP001592528"/>
    </source>
</evidence>
<dbReference type="Pfam" id="PF02608">
    <property type="entry name" value="Bmp"/>
    <property type="match status" value="1"/>
</dbReference>
<sequence length="171" mass="17295">MIDQGRRYRWATAAAVVLALGATALVVRWPSSSAAPKAATRARTYSRKQACMLTGPTGLADQHAAAAWAGMREASTESAAQVRYLSATGPDTPGSAGPFLASLAVSGCQVILAVGAAPTQAAEKVAEQFPKVEFLTVDGSATGKRLAPVSYSSTGGERAAVAAAVESALAS</sequence>
<evidence type="ECO:0000259" key="2">
    <source>
        <dbReference type="Pfam" id="PF02608"/>
    </source>
</evidence>
<evidence type="ECO:0000313" key="3">
    <source>
        <dbReference type="EMBL" id="MFC1400604.1"/>
    </source>
</evidence>
<accession>A0ABV6UGM8</accession>
<dbReference type="EMBL" id="JBHEZZ010000002">
    <property type="protein sequence ID" value="MFC1400604.1"/>
    <property type="molecule type" value="Genomic_DNA"/>
</dbReference>
<dbReference type="Gene3D" id="3.40.50.2300">
    <property type="match status" value="1"/>
</dbReference>
<keyword evidence="1" id="KW-0732">Signal</keyword>
<comment type="caution">
    <text evidence="3">The sequence shown here is derived from an EMBL/GenBank/DDBJ whole genome shotgun (WGS) entry which is preliminary data.</text>
</comment>
<dbReference type="Proteomes" id="UP001592528">
    <property type="component" value="Unassembled WGS sequence"/>
</dbReference>
<protein>
    <submittedName>
        <fullName evidence="3">BMP family ABC transporter substrate-binding protein</fullName>
    </submittedName>
</protein>
<evidence type="ECO:0000256" key="1">
    <source>
        <dbReference type="ARBA" id="ARBA00022729"/>
    </source>
</evidence>
<feature type="domain" description="ABC transporter substrate-binding protein PnrA-like" evidence="2">
    <location>
        <begin position="65"/>
        <end position="153"/>
    </location>
</feature>
<gene>
    <name evidence="3" type="ORF">ACEZDJ_04800</name>
</gene>
<dbReference type="InterPro" id="IPR003760">
    <property type="entry name" value="PnrA-like"/>
</dbReference>
<dbReference type="RefSeq" id="WP_051725025.1">
    <property type="nucleotide sequence ID" value="NZ_JBHEZZ010000002.1"/>
</dbReference>
<reference evidence="3 4" key="1">
    <citation type="submission" date="2024-09" db="EMBL/GenBank/DDBJ databases">
        <authorList>
            <person name="Lee S.D."/>
        </authorList>
    </citation>
    <scope>NUCLEOTIDE SEQUENCE [LARGE SCALE GENOMIC DNA]</scope>
    <source>
        <strain evidence="3 4">N1-5</strain>
    </source>
</reference>
<proteinExistence type="predicted"/>
<organism evidence="3 4">
    <name type="scientific">Streptacidiphilus cavernicola</name>
    <dbReference type="NCBI Taxonomy" id="3342716"/>
    <lineage>
        <taxon>Bacteria</taxon>
        <taxon>Bacillati</taxon>
        <taxon>Actinomycetota</taxon>
        <taxon>Actinomycetes</taxon>
        <taxon>Kitasatosporales</taxon>
        <taxon>Streptomycetaceae</taxon>
        <taxon>Streptacidiphilus</taxon>
    </lineage>
</organism>